<reference evidence="1" key="1">
    <citation type="submission" date="2015-04" db="UniProtKB">
        <authorList>
            <consortium name="EnsemblPlants"/>
        </authorList>
    </citation>
    <scope>IDENTIFICATION</scope>
</reference>
<evidence type="ECO:0000313" key="2">
    <source>
        <dbReference type="Proteomes" id="UP000026961"/>
    </source>
</evidence>
<name>A0A0D9ZGM6_9ORYZ</name>
<accession>A0A0D9ZGM6</accession>
<evidence type="ECO:0000313" key="1">
    <source>
        <dbReference type="EnsemblPlants" id="OGLUM04G01160.1"/>
    </source>
</evidence>
<dbReference type="EnsemblPlants" id="OGLUM04G01160.1">
    <property type="protein sequence ID" value="OGLUM04G01160.1"/>
    <property type="gene ID" value="OGLUM04G01160"/>
</dbReference>
<dbReference type="Gramene" id="OGLUM04G01160.1">
    <property type="protein sequence ID" value="OGLUM04G01160.1"/>
    <property type="gene ID" value="OGLUM04G01160"/>
</dbReference>
<dbReference type="HOGENOM" id="CLU_1613393_0_0_1"/>
<keyword evidence="2" id="KW-1185">Reference proteome</keyword>
<reference evidence="1" key="2">
    <citation type="submission" date="2018-05" db="EMBL/GenBank/DDBJ databases">
        <title>OgluRS3 (Oryza glumaepatula Reference Sequence Version 3).</title>
        <authorList>
            <person name="Zhang J."/>
            <person name="Kudrna D."/>
            <person name="Lee S."/>
            <person name="Talag J."/>
            <person name="Welchert J."/>
            <person name="Wing R.A."/>
        </authorList>
    </citation>
    <scope>NUCLEOTIDE SEQUENCE [LARGE SCALE GENOMIC DNA]</scope>
</reference>
<protein>
    <submittedName>
        <fullName evidence="1">Uncharacterized protein</fullName>
    </submittedName>
</protein>
<organism evidence="1">
    <name type="scientific">Oryza glumipatula</name>
    <dbReference type="NCBI Taxonomy" id="40148"/>
    <lineage>
        <taxon>Eukaryota</taxon>
        <taxon>Viridiplantae</taxon>
        <taxon>Streptophyta</taxon>
        <taxon>Embryophyta</taxon>
        <taxon>Tracheophyta</taxon>
        <taxon>Spermatophyta</taxon>
        <taxon>Magnoliopsida</taxon>
        <taxon>Liliopsida</taxon>
        <taxon>Poales</taxon>
        <taxon>Poaceae</taxon>
        <taxon>BOP clade</taxon>
        <taxon>Oryzoideae</taxon>
        <taxon>Oryzeae</taxon>
        <taxon>Oryzinae</taxon>
        <taxon>Oryza</taxon>
    </lineage>
</organism>
<dbReference type="AlphaFoldDB" id="A0A0D9ZGM6"/>
<sequence length="165" mass="18278">MKKLLKRSLPQLTSAPSIFICPNIRPLTSGGQNGQNIYSSRTPSDYYLTTVDDSIKIKLPRLSPPKRSLSNQPIIYAKVFKISKGVTQISPSPIGSAPPSGKISDLPNAVEEQRLKLNAFFKHLVSLIKTVRDIPGSIEQDQRDIDEIDHIHLHAINAIQNFLGL</sequence>
<proteinExistence type="predicted"/>
<dbReference type="Proteomes" id="UP000026961">
    <property type="component" value="Chromosome 4"/>
</dbReference>